<dbReference type="InterPro" id="IPR033479">
    <property type="entry name" value="dCache_1"/>
</dbReference>
<dbReference type="InterPro" id="IPR003660">
    <property type="entry name" value="HAMP_dom"/>
</dbReference>
<evidence type="ECO:0000256" key="11">
    <source>
        <dbReference type="SAM" id="Phobius"/>
    </source>
</evidence>
<organism evidence="14 15">
    <name type="scientific">Paenibacillus chartarius</name>
    <dbReference type="NCBI Taxonomy" id="747481"/>
    <lineage>
        <taxon>Bacteria</taxon>
        <taxon>Bacillati</taxon>
        <taxon>Bacillota</taxon>
        <taxon>Bacilli</taxon>
        <taxon>Bacillales</taxon>
        <taxon>Paenibacillaceae</taxon>
        <taxon>Paenibacillus</taxon>
    </lineage>
</organism>
<dbReference type="PRINTS" id="PR00260">
    <property type="entry name" value="CHEMTRNSDUCR"/>
</dbReference>
<keyword evidence="6 11" id="KW-1133">Transmembrane helix</keyword>
<dbReference type="InterPro" id="IPR004090">
    <property type="entry name" value="Chemotax_Me-accpt_rcpt"/>
</dbReference>
<keyword evidence="3" id="KW-0488">Methylation</keyword>
<dbReference type="CDD" id="cd12913">
    <property type="entry name" value="PDC1_MCP_like"/>
    <property type="match status" value="1"/>
</dbReference>
<evidence type="ECO:0000256" key="9">
    <source>
        <dbReference type="ARBA" id="ARBA00029447"/>
    </source>
</evidence>
<comment type="subcellular location">
    <subcellularLocation>
        <location evidence="1">Cell membrane</location>
        <topology evidence="1">Multi-pass membrane protein</topology>
    </subcellularLocation>
</comment>
<feature type="domain" description="HAMP" evidence="13">
    <location>
        <begin position="306"/>
        <end position="360"/>
    </location>
</feature>
<evidence type="ECO:0000256" key="5">
    <source>
        <dbReference type="ARBA" id="ARBA00022692"/>
    </source>
</evidence>
<evidence type="ECO:0000256" key="3">
    <source>
        <dbReference type="ARBA" id="ARBA00022481"/>
    </source>
</evidence>
<dbReference type="SUPFAM" id="SSF58104">
    <property type="entry name" value="Methyl-accepting chemotaxis protein (MCP) signaling domain"/>
    <property type="match status" value="1"/>
</dbReference>
<dbReference type="Gene3D" id="3.30.450.20">
    <property type="entry name" value="PAS domain"/>
    <property type="match status" value="2"/>
</dbReference>
<dbReference type="PROSITE" id="PS50111">
    <property type="entry name" value="CHEMOTAXIS_TRANSDUC_2"/>
    <property type="match status" value="1"/>
</dbReference>
<comment type="similarity">
    <text evidence="9">Belongs to the methyl-accepting chemotaxis (MCP) protein family.</text>
</comment>
<evidence type="ECO:0000313" key="15">
    <source>
        <dbReference type="Proteomes" id="UP001589776"/>
    </source>
</evidence>
<keyword evidence="7 11" id="KW-0472">Membrane</keyword>
<dbReference type="PANTHER" id="PTHR32089">
    <property type="entry name" value="METHYL-ACCEPTING CHEMOTAXIS PROTEIN MCPB"/>
    <property type="match status" value="1"/>
</dbReference>
<dbReference type="CDD" id="cd11386">
    <property type="entry name" value="MCP_signal"/>
    <property type="match status" value="1"/>
</dbReference>
<name>A0ABV6DUA9_9BACL</name>
<dbReference type="CDD" id="cd12912">
    <property type="entry name" value="PDC2_MCP_like"/>
    <property type="match status" value="1"/>
</dbReference>
<dbReference type="InterPro" id="IPR029151">
    <property type="entry name" value="Sensor-like_sf"/>
</dbReference>
<keyword evidence="8 10" id="KW-0807">Transducer</keyword>
<dbReference type="PANTHER" id="PTHR32089:SF114">
    <property type="entry name" value="METHYL-ACCEPTING CHEMOTAXIS PROTEIN MCPB"/>
    <property type="match status" value="1"/>
</dbReference>
<feature type="transmembrane region" description="Helical" evidence="11">
    <location>
        <begin position="282"/>
        <end position="305"/>
    </location>
</feature>
<evidence type="ECO:0000256" key="1">
    <source>
        <dbReference type="ARBA" id="ARBA00004651"/>
    </source>
</evidence>
<gene>
    <name evidence="14" type="ORF">ACFFK0_27910</name>
</gene>
<evidence type="ECO:0000256" key="8">
    <source>
        <dbReference type="ARBA" id="ARBA00023224"/>
    </source>
</evidence>
<dbReference type="PROSITE" id="PS50885">
    <property type="entry name" value="HAMP"/>
    <property type="match status" value="1"/>
</dbReference>
<dbReference type="SMART" id="SM00283">
    <property type="entry name" value="MA"/>
    <property type="match status" value="1"/>
</dbReference>
<feature type="domain" description="Methyl-accepting transducer" evidence="12">
    <location>
        <begin position="379"/>
        <end position="615"/>
    </location>
</feature>
<comment type="caution">
    <text evidence="14">The sequence shown here is derived from an EMBL/GenBank/DDBJ whole genome shotgun (WGS) entry which is preliminary data.</text>
</comment>
<dbReference type="Gene3D" id="1.10.287.950">
    <property type="entry name" value="Methyl-accepting chemotaxis protein"/>
    <property type="match status" value="1"/>
</dbReference>
<evidence type="ECO:0000256" key="6">
    <source>
        <dbReference type="ARBA" id="ARBA00022989"/>
    </source>
</evidence>
<proteinExistence type="inferred from homology"/>
<evidence type="ECO:0000256" key="2">
    <source>
        <dbReference type="ARBA" id="ARBA00022475"/>
    </source>
</evidence>
<dbReference type="SMART" id="SM00304">
    <property type="entry name" value="HAMP"/>
    <property type="match status" value="1"/>
</dbReference>
<dbReference type="SUPFAM" id="SSF103190">
    <property type="entry name" value="Sensory domain-like"/>
    <property type="match status" value="1"/>
</dbReference>
<keyword evidence="15" id="KW-1185">Reference proteome</keyword>
<dbReference type="RefSeq" id="WP_377474192.1">
    <property type="nucleotide sequence ID" value="NZ_JBHLWN010000111.1"/>
</dbReference>
<evidence type="ECO:0000256" key="7">
    <source>
        <dbReference type="ARBA" id="ARBA00023136"/>
    </source>
</evidence>
<keyword evidence="4" id="KW-0145">Chemotaxis</keyword>
<dbReference type="InterPro" id="IPR004089">
    <property type="entry name" value="MCPsignal_dom"/>
</dbReference>
<accession>A0ABV6DUA9</accession>
<protein>
    <submittedName>
        <fullName evidence="14">Methyl-accepting chemotaxis protein</fullName>
    </submittedName>
</protein>
<evidence type="ECO:0000259" key="13">
    <source>
        <dbReference type="PROSITE" id="PS50885"/>
    </source>
</evidence>
<evidence type="ECO:0000256" key="4">
    <source>
        <dbReference type="ARBA" id="ARBA00022500"/>
    </source>
</evidence>
<dbReference type="Pfam" id="PF00015">
    <property type="entry name" value="MCPsignal"/>
    <property type="match status" value="1"/>
</dbReference>
<reference evidence="14 15" key="1">
    <citation type="submission" date="2024-09" db="EMBL/GenBank/DDBJ databases">
        <authorList>
            <person name="Sun Q."/>
            <person name="Mori K."/>
        </authorList>
    </citation>
    <scope>NUCLEOTIDE SEQUENCE [LARGE SCALE GENOMIC DNA]</scope>
    <source>
        <strain evidence="14 15">CCM 7759</strain>
    </source>
</reference>
<sequence>MKWFRPKSMRAKLFACFFIILLVPSLILSTIFYTTVRQDVASKQLSETAKSIDMLTTSVQEFYEPSLQAAEFLSANFSPKPNLDRTTPDSEEAIRLLANYHASNPDVSPYIGFQNRWFIDISTSGSDPEYDPTSRPWYQLAVANKGKAVMTGAYQNSDPDADGNFPMAVTIAKQLDHGNGVVGIDLSLDRIKEISKQIQVGETGYAFIVDRDFQVLYHPNLKTGAKLDDAELLQLFQKPEGSFQFQWDKKPEQITYRTDPATGWRIGVVWESDELNGQFRLLMLKIVIVLLTICVIGAFLIYFFIRSIIHPLTKLLAVVRSVAQGDLSQRVALNTNDRDEISSLAEGVNDMIGSLKSMVDRLKSSSDMLLAASAELVNHADQVSLGASHVTDQIQKSLHDSEVQRSNVSNTSRAVGEMATGIQQIAQLTAEVNEQADRASKLAGEGNASADKSIEQMKIVYASSQEVYTTISDLQTHSKAISEMITLISDVANQTNLLALNASIESARAGEHGKGFAVVANEVKNLAERTKEAAAKIQSMIQLIHTSSANAAKAVENGNQVTSYGVRYVEEAGATFKKITDSIFSIVHQIQETSALTQQMSASSEEIAASVVEVESITEGSLERFHSVTASASQQQSAIGGISISVDKLHAMAQELKEQCNKFQY</sequence>
<dbReference type="Pfam" id="PF00672">
    <property type="entry name" value="HAMP"/>
    <property type="match status" value="1"/>
</dbReference>
<dbReference type="Pfam" id="PF02743">
    <property type="entry name" value="dCache_1"/>
    <property type="match status" value="1"/>
</dbReference>
<keyword evidence="2" id="KW-1003">Cell membrane</keyword>
<evidence type="ECO:0000313" key="14">
    <source>
        <dbReference type="EMBL" id="MFC0216227.1"/>
    </source>
</evidence>
<dbReference type="Gene3D" id="6.10.340.10">
    <property type="match status" value="1"/>
</dbReference>
<evidence type="ECO:0000259" key="12">
    <source>
        <dbReference type="PROSITE" id="PS50111"/>
    </source>
</evidence>
<dbReference type="Proteomes" id="UP001589776">
    <property type="component" value="Unassembled WGS sequence"/>
</dbReference>
<evidence type="ECO:0000256" key="10">
    <source>
        <dbReference type="PROSITE-ProRule" id="PRU00284"/>
    </source>
</evidence>
<keyword evidence="5 11" id="KW-0812">Transmembrane</keyword>
<dbReference type="EMBL" id="JBHLWN010000111">
    <property type="protein sequence ID" value="MFC0216227.1"/>
    <property type="molecule type" value="Genomic_DNA"/>
</dbReference>
<dbReference type="CDD" id="cd06225">
    <property type="entry name" value="HAMP"/>
    <property type="match status" value="1"/>
</dbReference>